<sequence length="398" mass="46721">MKKKVEEQIGEVRTYLIQNFSREKHEKFYSMRFKRITDAMETFSMDAEMVIAAMERERRRRESAETQKKEKINEERLVERITECNRQTVERIYGEVERCRVMMELDDVQRQEDAQRMEKVFTSRIKELETSFKGNIWKLSEDNMRVETQLTRVMEENLRCNEKCKELKEKLEKMQEITEDGAKLMTEGVEKVNKLMNEIAEKSDMTNLDMEGIKETLQAELKVARGEIKEVGKILRDETGNSEIIKDLREEGKKIFQEVRSIKETEKMETDGTWSEVVKGRRRRGPQVVIEVPKEIQSSEARKMLESCLDPKLGNVRIRAIRKQGKNFVVEMHDEDDVTNLKLLRKFDEVGFTVDGEPNLNDPRIIIYDIDSGINEEGLVIAVMLRNGYLKEGISDED</sequence>
<keyword evidence="3" id="KW-1185">Reference proteome</keyword>
<keyword evidence="1" id="KW-0175">Coiled coil</keyword>
<name>A0A8K0K1T0_LADFU</name>
<gene>
    <name evidence="2" type="ORF">J437_LFUL004407</name>
</gene>
<dbReference type="Proteomes" id="UP000792457">
    <property type="component" value="Unassembled WGS sequence"/>
</dbReference>
<dbReference type="EMBL" id="KZ308294">
    <property type="protein sequence ID" value="KAG8226756.1"/>
    <property type="molecule type" value="Genomic_DNA"/>
</dbReference>
<reference evidence="2" key="2">
    <citation type="submission" date="2017-10" db="EMBL/GenBank/DDBJ databases">
        <title>Ladona fulva Genome sequencing and assembly.</title>
        <authorList>
            <person name="Murali S."/>
            <person name="Richards S."/>
            <person name="Bandaranaike D."/>
            <person name="Bellair M."/>
            <person name="Blankenburg K."/>
            <person name="Chao H."/>
            <person name="Dinh H."/>
            <person name="Doddapaneni H."/>
            <person name="Dugan-Rocha S."/>
            <person name="Elkadiri S."/>
            <person name="Gnanaolivu R."/>
            <person name="Hernandez B."/>
            <person name="Skinner E."/>
            <person name="Javaid M."/>
            <person name="Lee S."/>
            <person name="Li M."/>
            <person name="Ming W."/>
            <person name="Munidasa M."/>
            <person name="Muniz J."/>
            <person name="Nguyen L."/>
            <person name="Hughes D."/>
            <person name="Osuji N."/>
            <person name="Pu L.-L."/>
            <person name="Puazo M."/>
            <person name="Qu C."/>
            <person name="Quiroz J."/>
            <person name="Raj R."/>
            <person name="Weissenberger G."/>
            <person name="Xin Y."/>
            <person name="Zou X."/>
            <person name="Han Y."/>
            <person name="Worley K."/>
            <person name="Muzny D."/>
            <person name="Gibbs R."/>
        </authorList>
    </citation>
    <scope>NUCLEOTIDE SEQUENCE</scope>
    <source>
        <strain evidence="2">Sampled in the wild</strain>
    </source>
</reference>
<dbReference type="AlphaFoldDB" id="A0A8K0K1T0"/>
<dbReference type="OrthoDB" id="6628951at2759"/>
<reference evidence="2" key="1">
    <citation type="submission" date="2013-04" db="EMBL/GenBank/DDBJ databases">
        <authorList>
            <person name="Qu J."/>
            <person name="Murali S.C."/>
            <person name="Bandaranaike D."/>
            <person name="Bellair M."/>
            <person name="Blankenburg K."/>
            <person name="Chao H."/>
            <person name="Dinh H."/>
            <person name="Doddapaneni H."/>
            <person name="Downs B."/>
            <person name="Dugan-Rocha S."/>
            <person name="Elkadiri S."/>
            <person name="Gnanaolivu R.D."/>
            <person name="Hernandez B."/>
            <person name="Javaid M."/>
            <person name="Jayaseelan J.C."/>
            <person name="Lee S."/>
            <person name="Li M."/>
            <person name="Ming W."/>
            <person name="Munidasa M."/>
            <person name="Muniz J."/>
            <person name="Nguyen L."/>
            <person name="Ongeri F."/>
            <person name="Osuji N."/>
            <person name="Pu L.-L."/>
            <person name="Puazo M."/>
            <person name="Qu C."/>
            <person name="Quiroz J."/>
            <person name="Raj R."/>
            <person name="Weissenberger G."/>
            <person name="Xin Y."/>
            <person name="Zou X."/>
            <person name="Han Y."/>
            <person name="Richards S."/>
            <person name="Worley K."/>
            <person name="Muzny D."/>
            <person name="Gibbs R."/>
        </authorList>
    </citation>
    <scope>NUCLEOTIDE SEQUENCE</scope>
    <source>
        <strain evidence="2">Sampled in the wild</strain>
    </source>
</reference>
<organism evidence="2 3">
    <name type="scientific">Ladona fulva</name>
    <name type="common">Scarce chaser dragonfly</name>
    <name type="synonym">Libellula fulva</name>
    <dbReference type="NCBI Taxonomy" id="123851"/>
    <lineage>
        <taxon>Eukaryota</taxon>
        <taxon>Metazoa</taxon>
        <taxon>Ecdysozoa</taxon>
        <taxon>Arthropoda</taxon>
        <taxon>Hexapoda</taxon>
        <taxon>Insecta</taxon>
        <taxon>Pterygota</taxon>
        <taxon>Palaeoptera</taxon>
        <taxon>Odonata</taxon>
        <taxon>Epiprocta</taxon>
        <taxon>Anisoptera</taxon>
        <taxon>Libelluloidea</taxon>
        <taxon>Libellulidae</taxon>
        <taxon>Ladona</taxon>
    </lineage>
</organism>
<protein>
    <submittedName>
        <fullName evidence="2">Uncharacterized protein</fullName>
    </submittedName>
</protein>
<feature type="coiled-coil region" evidence="1">
    <location>
        <begin position="150"/>
        <end position="180"/>
    </location>
</feature>
<comment type="caution">
    <text evidence="2">The sequence shown here is derived from an EMBL/GenBank/DDBJ whole genome shotgun (WGS) entry which is preliminary data.</text>
</comment>
<evidence type="ECO:0000256" key="1">
    <source>
        <dbReference type="SAM" id="Coils"/>
    </source>
</evidence>
<accession>A0A8K0K1T0</accession>
<evidence type="ECO:0000313" key="3">
    <source>
        <dbReference type="Proteomes" id="UP000792457"/>
    </source>
</evidence>
<evidence type="ECO:0000313" key="2">
    <source>
        <dbReference type="EMBL" id="KAG8226756.1"/>
    </source>
</evidence>
<proteinExistence type="predicted"/>